<proteinExistence type="inferred from homology"/>
<dbReference type="GO" id="GO:0016491">
    <property type="term" value="F:oxidoreductase activity"/>
    <property type="evidence" value="ECO:0007669"/>
    <property type="project" value="UniProtKB-KW"/>
</dbReference>
<evidence type="ECO:0000313" key="4">
    <source>
        <dbReference type="Proteomes" id="UP001139384"/>
    </source>
</evidence>
<dbReference type="InterPro" id="IPR020904">
    <property type="entry name" value="Sc_DH/Rdtase_CS"/>
</dbReference>
<dbReference type="EMBL" id="JAKEIP010000006">
    <property type="protein sequence ID" value="MCF1592581.1"/>
    <property type="molecule type" value="Genomic_DNA"/>
</dbReference>
<keyword evidence="4" id="KW-1185">Reference proteome</keyword>
<sequence>MNKLDLTGRIALVTGGSRGIGRAVVRGLAAAGADVALSYRREKDQAEILRGDLLAAGRRAAICQADLAEPGAAARLYRDCVEEFGVPTLLVCNAGNASRGNSVIETPEEEFDLLWRVHVLSTLELLRAAVPAMRATGGGSVVLVSSTYAASRPAGTAPYVAAKSALEGVATVVAKEERPYGIRVNVVAPGLVATDMGDRLVRSGGVHHKASDLDTDAPFGRVCRPEDVADVVLTALAPLSSYVTGHRYVVDGGDSL</sequence>
<dbReference type="SUPFAM" id="SSF51735">
    <property type="entry name" value="NAD(P)-binding Rossmann-fold domains"/>
    <property type="match status" value="1"/>
</dbReference>
<dbReference type="InterPro" id="IPR002347">
    <property type="entry name" value="SDR_fam"/>
</dbReference>
<dbReference type="CDD" id="cd05233">
    <property type="entry name" value="SDR_c"/>
    <property type="match status" value="1"/>
</dbReference>
<name>A0A9X1PWF6_STRM4</name>
<dbReference type="PROSITE" id="PS00061">
    <property type="entry name" value="ADH_SHORT"/>
    <property type="match status" value="1"/>
</dbReference>
<dbReference type="RefSeq" id="WP_234760892.1">
    <property type="nucleotide sequence ID" value="NZ_JAKEIP010000006.1"/>
</dbReference>
<dbReference type="PRINTS" id="PR00081">
    <property type="entry name" value="GDHRDH"/>
</dbReference>
<dbReference type="PANTHER" id="PTHR43639">
    <property type="entry name" value="OXIDOREDUCTASE, SHORT-CHAIN DEHYDROGENASE/REDUCTASE FAMILY (AFU_ORTHOLOGUE AFUA_5G02870)"/>
    <property type="match status" value="1"/>
</dbReference>
<dbReference type="Pfam" id="PF13561">
    <property type="entry name" value="adh_short_C2"/>
    <property type="match status" value="1"/>
</dbReference>
<gene>
    <name evidence="3" type="ORF">L0P92_03220</name>
</gene>
<dbReference type="PANTHER" id="PTHR43639:SF1">
    <property type="entry name" value="SHORT-CHAIN DEHYDROGENASE_REDUCTASE FAMILY PROTEIN"/>
    <property type="match status" value="1"/>
</dbReference>
<reference evidence="3" key="1">
    <citation type="submission" date="2022-01" db="EMBL/GenBank/DDBJ databases">
        <title>Draft Genome Sequences of Seven Type Strains of the Genus Streptomyces.</title>
        <authorList>
            <person name="Aziz S."/>
            <person name="Coretto E."/>
            <person name="Chronakova A."/>
            <person name="Sproer C."/>
            <person name="Huber K."/>
            <person name="Nouioui I."/>
            <person name="Gross H."/>
        </authorList>
    </citation>
    <scope>NUCLEOTIDE SEQUENCE</scope>
    <source>
        <strain evidence="3">DSM 103493</strain>
    </source>
</reference>
<dbReference type="Proteomes" id="UP001139384">
    <property type="component" value="Unassembled WGS sequence"/>
</dbReference>
<organism evidence="3 4">
    <name type="scientific">Streptomyces muensis</name>
    <dbReference type="NCBI Taxonomy" id="1077944"/>
    <lineage>
        <taxon>Bacteria</taxon>
        <taxon>Bacillati</taxon>
        <taxon>Actinomycetota</taxon>
        <taxon>Actinomycetes</taxon>
        <taxon>Kitasatosporales</taxon>
        <taxon>Streptomycetaceae</taxon>
        <taxon>Streptomyces</taxon>
    </lineage>
</organism>
<evidence type="ECO:0000256" key="1">
    <source>
        <dbReference type="ARBA" id="ARBA00006484"/>
    </source>
</evidence>
<accession>A0A9X1PWF6</accession>
<dbReference type="AlphaFoldDB" id="A0A9X1PWF6"/>
<keyword evidence="2" id="KW-0560">Oxidoreductase</keyword>
<protein>
    <submittedName>
        <fullName evidence="3">SDR family oxidoreductase</fullName>
    </submittedName>
</protein>
<comment type="similarity">
    <text evidence="1">Belongs to the short-chain dehydrogenases/reductases (SDR) family.</text>
</comment>
<dbReference type="InterPro" id="IPR036291">
    <property type="entry name" value="NAD(P)-bd_dom_sf"/>
</dbReference>
<evidence type="ECO:0000256" key="2">
    <source>
        <dbReference type="ARBA" id="ARBA00023002"/>
    </source>
</evidence>
<evidence type="ECO:0000313" key="3">
    <source>
        <dbReference type="EMBL" id="MCF1592581.1"/>
    </source>
</evidence>
<comment type="caution">
    <text evidence="3">The sequence shown here is derived from an EMBL/GenBank/DDBJ whole genome shotgun (WGS) entry which is preliminary data.</text>
</comment>
<dbReference type="FunFam" id="3.40.50.720:FF:000084">
    <property type="entry name" value="Short-chain dehydrogenase reductase"/>
    <property type="match status" value="1"/>
</dbReference>
<dbReference type="Gene3D" id="3.40.50.720">
    <property type="entry name" value="NAD(P)-binding Rossmann-like Domain"/>
    <property type="match status" value="1"/>
</dbReference>